<dbReference type="SMART" id="SM00338">
    <property type="entry name" value="BRLZ"/>
    <property type="match status" value="1"/>
</dbReference>
<dbReference type="Gene3D" id="1.20.5.170">
    <property type="match status" value="1"/>
</dbReference>
<dbReference type="Proteomes" id="UP000789570">
    <property type="component" value="Unassembled WGS sequence"/>
</dbReference>
<feature type="domain" description="BZIP" evidence="2">
    <location>
        <begin position="53"/>
        <end position="111"/>
    </location>
</feature>
<keyword evidence="4" id="KW-1185">Reference proteome</keyword>
<dbReference type="SUPFAM" id="SSF57959">
    <property type="entry name" value="Leucine zipper domain"/>
    <property type="match status" value="1"/>
</dbReference>
<protein>
    <submittedName>
        <fullName evidence="3">6556_t:CDS:1</fullName>
    </submittedName>
</protein>
<feature type="compositionally biased region" description="Basic residues" evidence="1">
    <location>
        <begin position="53"/>
        <end position="76"/>
    </location>
</feature>
<sequence length="111" mass="12926">MENEEIFQALPDYDFLIDDFLLSPSEYVQQSQPVSNISSSSCSSSNSSDVNRNSKRERRKMLNRKAAARSRQKKKKELKELQNDNDNLKNEIGQMDGTINKLRKQIMELER</sequence>
<reference evidence="3" key="1">
    <citation type="submission" date="2021-06" db="EMBL/GenBank/DDBJ databases">
        <authorList>
            <person name="Kallberg Y."/>
            <person name="Tangrot J."/>
            <person name="Rosling A."/>
        </authorList>
    </citation>
    <scope>NUCLEOTIDE SEQUENCE</scope>
    <source>
        <strain evidence="3">UK204</strain>
    </source>
</reference>
<evidence type="ECO:0000313" key="4">
    <source>
        <dbReference type="Proteomes" id="UP000789570"/>
    </source>
</evidence>
<feature type="compositionally biased region" description="Basic and acidic residues" evidence="1">
    <location>
        <begin position="77"/>
        <end position="89"/>
    </location>
</feature>
<dbReference type="Pfam" id="PF00170">
    <property type="entry name" value="bZIP_1"/>
    <property type="match status" value="1"/>
</dbReference>
<proteinExistence type="predicted"/>
<dbReference type="EMBL" id="CAJVPQ010000436">
    <property type="protein sequence ID" value="CAG8481351.1"/>
    <property type="molecule type" value="Genomic_DNA"/>
</dbReference>
<comment type="caution">
    <text evidence="3">The sequence shown here is derived from an EMBL/GenBank/DDBJ whole genome shotgun (WGS) entry which is preliminary data.</text>
</comment>
<dbReference type="PROSITE" id="PS50217">
    <property type="entry name" value="BZIP"/>
    <property type="match status" value="1"/>
</dbReference>
<dbReference type="InterPro" id="IPR046347">
    <property type="entry name" value="bZIP_sf"/>
</dbReference>
<evidence type="ECO:0000259" key="2">
    <source>
        <dbReference type="PROSITE" id="PS50217"/>
    </source>
</evidence>
<gene>
    <name evidence="3" type="ORF">FCALED_LOCUS2728</name>
</gene>
<organism evidence="3 4">
    <name type="scientific">Funneliformis caledonium</name>
    <dbReference type="NCBI Taxonomy" id="1117310"/>
    <lineage>
        <taxon>Eukaryota</taxon>
        <taxon>Fungi</taxon>
        <taxon>Fungi incertae sedis</taxon>
        <taxon>Mucoromycota</taxon>
        <taxon>Glomeromycotina</taxon>
        <taxon>Glomeromycetes</taxon>
        <taxon>Glomerales</taxon>
        <taxon>Glomeraceae</taxon>
        <taxon>Funneliformis</taxon>
    </lineage>
</organism>
<feature type="region of interest" description="Disordered" evidence="1">
    <location>
        <begin position="30"/>
        <end position="94"/>
    </location>
</feature>
<name>A0A9N8ZD11_9GLOM</name>
<evidence type="ECO:0000256" key="1">
    <source>
        <dbReference type="SAM" id="MobiDB-lite"/>
    </source>
</evidence>
<dbReference type="GO" id="GO:0003700">
    <property type="term" value="F:DNA-binding transcription factor activity"/>
    <property type="evidence" value="ECO:0007669"/>
    <property type="project" value="InterPro"/>
</dbReference>
<evidence type="ECO:0000313" key="3">
    <source>
        <dbReference type="EMBL" id="CAG8481351.1"/>
    </source>
</evidence>
<dbReference type="InterPro" id="IPR004827">
    <property type="entry name" value="bZIP"/>
</dbReference>
<dbReference type="AlphaFoldDB" id="A0A9N8ZD11"/>
<accession>A0A9N8ZD11</accession>
<feature type="compositionally biased region" description="Low complexity" evidence="1">
    <location>
        <begin position="30"/>
        <end position="51"/>
    </location>
</feature>